<feature type="transmembrane region" description="Helical" evidence="7">
    <location>
        <begin position="177"/>
        <end position="199"/>
    </location>
</feature>
<protein>
    <submittedName>
        <fullName evidence="9">ABC transporter permease</fullName>
    </submittedName>
</protein>
<keyword evidence="4 7" id="KW-0812">Transmembrane</keyword>
<feature type="transmembrane region" description="Helical" evidence="7">
    <location>
        <begin position="94"/>
        <end position="119"/>
    </location>
</feature>
<keyword evidence="3" id="KW-1003">Cell membrane</keyword>
<keyword evidence="6 7" id="KW-0472">Membrane</keyword>
<dbReference type="InterPro" id="IPR000515">
    <property type="entry name" value="MetI-like"/>
</dbReference>
<evidence type="ECO:0000256" key="7">
    <source>
        <dbReference type="RuleBase" id="RU363032"/>
    </source>
</evidence>
<evidence type="ECO:0000259" key="8">
    <source>
        <dbReference type="PROSITE" id="PS50928"/>
    </source>
</evidence>
<gene>
    <name evidence="9" type="ORF">LJ207_03370</name>
</gene>
<dbReference type="InterPro" id="IPR045621">
    <property type="entry name" value="BPD_transp_1_N"/>
</dbReference>
<feature type="transmembrane region" description="Helical" evidence="7">
    <location>
        <begin position="234"/>
        <end position="260"/>
    </location>
</feature>
<evidence type="ECO:0000313" key="10">
    <source>
        <dbReference type="Proteomes" id="UP001199296"/>
    </source>
</evidence>
<dbReference type="AlphaFoldDB" id="A0AAW4WTC4"/>
<keyword evidence="10" id="KW-1185">Reference proteome</keyword>
<dbReference type="Proteomes" id="UP001199296">
    <property type="component" value="Unassembled WGS sequence"/>
</dbReference>
<dbReference type="GO" id="GO:0055085">
    <property type="term" value="P:transmembrane transport"/>
    <property type="evidence" value="ECO:0007669"/>
    <property type="project" value="InterPro"/>
</dbReference>
<dbReference type="CDD" id="cd06261">
    <property type="entry name" value="TM_PBP2"/>
    <property type="match status" value="1"/>
</dbReference>
<organism evidence="9 10">
    <name type="scientific">Halanaerobium polyolivorans</name>
    <dbReference type="NCBI Taxonomy" id="2886943"/>
    <lineage>
        <taxon>Bacteria</taxon>
        <taxon>Bacillati</taxon>
        <taxon>Bacillota</taxon>
        <taxon>Clostridia</taxon>
        <taxon>Halanaerobiales</taxon>
        <taxon>Halanaerobiaceae</taxon>
        <taxon>Halanaerobium</taxon>
    </lineage>
</organism>
<reference evidence="9 10" key="1">
    <citation type="submission" date="2021-10" db="EMBL/GenBank/DDBJ databases">
        <authorList>
            <person name="Grouzdev D.S."/>
            <person name="Pantiukh K.S."/>
            <person name="Krutkina M.S."/>
        </authorList>
    </citation>
    <scope>NUCLEOTIDE SEQUENCE [LARGE SCALE GENOMIC DNA]</scope>
    <source>
        <strain evidence="9 10">Z-7514</strain>
    </source>
</reference>
<dbReference type="InterPro" id="IPR035906">
    <property type="entry name" value="MetI-like_sf"/>
</dbReference>
<feature type="transmembrane region" description="Helical" evidence="7">
    <location>
        <begin position="9"/>
        <end position="30"/>
    </location>
</feature>
<name>A0AAW4WTC4_9FIRM</name>
<dbReference type="PROSITE" id="PS50928">
    <property type="entry name" value="ABC_TM1"/>
    <property type="match status" value="1"/>
</dbReference>
<dbReference type="SUPFAM" id="SSF161098">
    <property type="entry name" value="MetI-like"/>
    <property type="match status" value="1"/>
</dbReference>
<dbReference type="PANTHER" id="PTHR43163:SF6">
    <property type="entry name" value="DIPEPTIDE TRANSPORT SYSTEM PERMEASE PROTEIN DPPB-RELATED"/>
    <property type="match status" value="1"/>
</dbReference>
<dbReference type="Pfam" id="PF00528">
    <property type="entry name" value="BPD_transp_1"/>
    <property type="match status" value="1"/>
</dbReference>
<keyword evidence="2 7" id="KW-0813">Transport</keyword>
<evidence type="ECO:0000256" key="6">
    <source>
        <dbReference type="ARBA" id="ARBA00023136"/>
    </source>
</evidence>
<comment type="similarity">
    <text evidence="7">Belongs to the binding-protein-dependent transport system permease family.</text>
</comment>
<feature type="transmembrane region" description="Helical" evidence="7">
    <location>
        <begin position="131"/>
        <end position="157"/>
    </location>
</feature>
<evidence type="ECO:0000256" key="4">
    <source>
        <dbReference type="ARBA" id="ARBA00022692"/>
    </source>
</evidence>
<evidence type="ECO:0000256" key="2">
    <source>
        <dbReference type="ARBA" id="ARBA00022448"/>
    </source>
</evidence>
<accession>A0AAW4WTC4</accession>
<dbReference type="Pfam" id="PF19300">
    <property type="entry name" value="BPD_transp_1_N"/>
    <property type="match status" value="1"/>
</dbReference>
<comment type="caution">
    <text evidence="9">The sequence shown here is derived from an EMBL/GenBank/DDBJ whole genome shotgun (WGS) entry which is preliminary data.</text>
</comment>
<sequence>MFSLIIRRFLLGLITVLGAMILLFILIQLVPGDPASIMLGPRASPQLIENIRARMGLDQPVYVQLFRFIFNIFRGDLGTDVLNQRSVSTMIINVLPYTIALATASIFIAVVLGVPLGVYSAFYRNTILDRILTFASISIITTPSFLFGLFFLLLFSLTLGWFPVMGGGESGNLLDQLYHLVLPAFALGIRWVGYVARLIRSSVLEEMHEDYIRTARAKGLSEKIVISKHVLRGAILPVVAILGVGFGNLLGGAVLIEVIFHRPGLGYLIYNAFRTRNYPVVQGALVVAIFMYAVVNMFTDLSYGLIDPRIRKGE</sequence>
<dbReference type="Gene3D" id="1.10.3720.10">
    <property type="entry name" value="MetI-like"/>
    <property type="match status" value="1"/>
</dbReference>
<evidence type="ECO:0000256" key="3">
    <source>
        <dbReference type="ARBA" id="ARBA00022475"/>
    </source>
</evidence>
<dbReference type="RefSeq" id="WP_229344077.1">
    <property type="nucleotide sequence ID" value="NZ_JAJFAT010000003.1"/>
</dbReference>
<feature type="transmembrane region" description="Helical" evidence="7">
    <location>
        <begin position="280"/>
        <end position="306"/>
    </location>
</feature>
<proteinExistence type="inferred from homology"/>
<feature type="domain" description="ABC transmembrane type-1" evidence="8">
    <location>
        <begin position="95"/>
        <end position="299"/>
    </location>
</feature>
<dbReference type="EMBL" id="JAJFAT010000003">
    <property type="protein sequence ID" value="MCC3144358.1"/>
    <property type="molecule type" value="Genomic_DNA"/>
</dbReference>
<dbReference type="PANTHER" id="PTHR43163">
    <property type="entry name" value="DIPEPTIDE TRANSPORT SYSTEM PERMEASE PROTEIN DPPB-RELATED"/>
    <property type="match status" value="1"/>
</dbReference>
<evidence type="ECO:0000313" key="9">
    <source>
        <dbReference type="EMBL" id="MCC3144358.1"/>
    </source>
</evidence>
<comment type="subcellular location">
    <subcellularLocation>
        <location evidence="1 7">Cell membrane</location>
        <topology evidence="1 7">Multi-pass membrane protein</topology>
    </subcellularLocation>
</comment>
<keyword evidence="5 7" id="KW-1133">Transmembrane helix</keyword>
<dbReference type="GO" id="GO:0005886">
    <property type="term" value="C:plasma membrane"/>
    <property type="evidence" value="ECO:0007669"/>
    <property type="project" value="UniProtKB-SubCell"/>
</dbReference>
<evidence type="ECO:0000256" key="1">
    <source>
        <dbReference type="ARBA" id="ARBA00004651"/>
    </source>
</evidence>
<evidence type="ECO:0000256" key="5">
    <source>
        <dbReference type="ARBA" id="ARBA00022989"/>
    </source>
</evidence>